<dbReference type="OrthoDB" id="10007908at2"/>
<gene>
    <name evidence="2" type="ORF">SAMN05444145_105236</name>
</gene>
<reference evidence="2 3" key="1">
    <citation type="submission" date="2016-10" db="EMBL/GenBank/DDBJ databases">
        <authorList>
            <person name="de Groot N.N."/>
        </authorList>
    </citation>
    <scope>NUCLEOTIDE SEQUENCE [LARGE SCALE GENOMIC DNA]</scope>
    <source>
        <strain evidence="2 3">DSM 25383</strain>
    </source>
</reference>
<dbReference type="EMBL" id="FNRI01000005">
    <property type="protein sequence ID" value="SEA70531.1"/>
    <property type="molecule type" value="Genomic_DNA"/>
</dbReference>
<dbReference type="AlphaFoldDB" id="A0A1H4DCR0"/>
<feature type="compositionally biased region" description="Basic and acidic residues" evidence="1">
    <location>
        <begin position="8"/>
        <end position="58"/>
    </location>
</feature>
<dbReference type="RefSeq" id="WP_010260765.1">
    <property type="nucleotide sequence ID" value="NZ_CAEG01000005.1"/>
</dbReference>
<evidence type="ECO:0000313" key="3">
    <source>
        <dbReference type="Proteomes" id="UP000183253"/>
    </source>
</evidence>
<sequence length="167" mass="17516">MTKPTLTPEEKAAKAAEKAAKAAEKEAADKAAAEKVAREAAEKAAAEQAAREAAEKAAAEQAACKAAETVEKTPPSPATSYAASPAELAARETTEKAAAEEAARKAAEPKAGGKTRLEKEGERILAEYPDASEVFMTANGFGFFREADARNHAATLRDKTITNVKRK</sequence>
<organism evidence="2 3">
    <name type="scientific">Alistipes timonensis JC136</name>
    <dbReference type="NCBI Taxonomy" id="1033731"/>
    <lineage>
        <taxon>Bacteria</taxon>
        <taxon>Pseudomonadati</taxon>
        <taxon>Bacteroidota</taxon>
        <taxon>Bacteroidia</taxon>
        <taxon>Bacteroidales</taxon>
        <taxon>Rikenellaceae</taxon>
        <taxon>Alistipes</taxon>
    </lineage>
</organism>
<feature type="region of interest" description="Disordered" evidence="1">
    <location>
        <begin position="1"/>
        <end position="121"/>
    </location>
</feature>
<dbReference type="STRING" id="1033731.SAMN05444145_105236"/>
<protein>
    <submittedName>
        <fullName evidence="2">Uncharacterized protein</fullName>
    </submittedName>
</protein>
<proteinExistence type="predicted"/>
<feature type="compositionally biased region" description="Basic and acidic residues" evidence="1">
    <location>
        <begin position="89"/>
        <end position="108"/>
    </location>
</feature>
<evidence type="ECO:0000256" key="1">
    <source>
        <dbReference type="SAM" id="MobiDB-lite"/>
    </source>
</evidence>
<feature type="compositionally biased region" description="Low complexity" evidence="1">
    <location>
        <begin position="78"/>
        <end position="88"/>
    </location>
</feature>
<name>A0A1H4DCR0_9BACT</name>
<evidence type="ECO:0000313" key="2">
    <source>
        <dbReference type="EMBL" id="SEA70531.1"/>
    </source>
</evidence>
<keyword evidence="3" id="KW-1185">Reference proteome</keyword>
<accession>A0A1H4DCR0</accession>
<dbReference type="Proteomes" id="UP000183253">
    <property type="component" value="Unassembled WGS sequence"/>
</dbReference>